<dbReference type="Pfam" id="PF03094">
    <property type="entry name" value="Mlo"/>
    <property type="match status" value="2"/>
</dbReference>
<gene>
    <name evidence="8" type="primary">MLO</name>
    <name evidence="11" type="ORF">FRX31_002977</name>
</gene>
<evidence type="ECO:0000313" key="12">
    <source>
        <dbReference type="Proteomes" id="UP000554482"/>
    </source>
</evidence>
<sequence>MAEKAEKYRSLALDPTWSVACALTMFVAVSLLVERSIHRLSSWLQKTNRKPLYEAIEKMKEELMLLGFISLLLTATSNTISNICINSKFYVGNFTPCTKSEIEAADAEAGSEVNRKLLSYFVPHHSVRRRLIGSDRNSCKEGYEPFVSYEGLEELHRFIFVMAITHISYSCLTMLLAILKVHAWRQWEDEAHMEKHEAFTEIAIEVSTSRQSMIVKFHTSNPLGRNTFLVWLTCFLRQFGQSVVRVDYLALRMGFIMNHNLSFKYDFHSYMIRSMEEEFHRIVGLSAPLWGFVVTFMLFNVQGSNLYFWIAIIPLILVFVVGTKLQHIIATLAWENAGITGFFSGTRFAGQFLCSYSTLPLYALVTQMGTNYKAALIPKRIRDTLHGLNKDAKRKRRRRIFGESSTRSTDTGSVFSLEEDERQLYYSAHSQVELPTFTTRTIPAVGANENSSMDGGTPLLRSSTSFSSTTNAEFQSAFLRSSSVPSKKE</sequence>
<keyword evidence="8" id="KW-0112">Calmodulin-binding</keyword>
<dbReference type="GO" id="GO:0006952">
    <property type="term" value="P:defense response"/>
    <property type="evidence" value="ECO:0007669"/>
    <property type="project" value="UniProtKB-KW"/>
</dbReference>
<dbReference type="PANTHER" id="PTHR31942">
    <property type="entry name" value="MLO-LIKE PROTEIN 1"/>
    <property type="match status" value="1"/>
</dbReference>
<dbReference type="GO" id="GO:0005516">
    <property type="term" value="F:calmodulin binding"/>
    <property type="evidence" value="ECO:0007669"/>
    <property type="project" value="UniProtKB-KW"/>
</dbReference>
<keyword evidence="6 8" id="KW-0472">Membrane</keyword>
<keyword evidence="3 8" id="KW-0812">Transmembrane</keyword>
<dbReference type="AlphaFoldDB" id="A0A7J6XCD4"/>
<feature type="transmembrane region" description="Helical" evidence="10">
    <location>
        <begin position="279"/>
        <end position="300"/>
    </location>
</feature>
<feature type="transmembrane region" description="Helical" evidence="10">
    <location>
        <begin position="306"/>
        <end position="325"/>
    </location>
</feature>
<comment type="subcellular location">
    <subcellularLocation>
        <location evidence="1 8">Membrane</location>
        <topology evidence="1 8">Multi-pass membrane protein</topology>
    </subcellularLocation>
</comment>
<dbReference type="GO" id="GO:0016020">
    <property type="term" value="C:membrane"/>
    <property type="evidence" value="ECO:0007669"/>
    <property type="project" value="UniProtKB-SubCell"/>
</dbReference>
<feature type="transmembrane region" description="Helical" evidence="10">
    <location>
        <begin position="63"/>
        <end position="80"/>
    </location>
</feature>
<comment type="function">
    <text evidence="8">May be involved in modulation of pathogen defense and leaf cell death.</text>
</comment>
<comment type="caution">
    <text evidence="11">The sequence shown here is derived from an EMBL/GenBank/DDBJ whole genome shotgun (WGS) entry which is preliminary data.</text>
</comment>
<keyword evidence="7 8" id="KW-0568">Pathogenesis-related protein</keyword>
<protein>
    <recommendedName>
        <fullName evidence="8">MLO-like protein</fullName>
    </recommendedName>
</protein>
<evidence type="ECO:0000256" key="6">
    <source>
        <dbReference type="ARBA" id="ARBA00023136"/>
    </source>
</evidence>
<feature type="transmembrane region" description="Helical" evidence="10">
    <location>
        <begin position="158"/>
        <end position="179"/>
    </location>
</feature>
<keyword evidence="12" id="KW-1185">Reference proteome</keyword>
<accession>A0A7J6XCD4</accession>
<evidence type="ECO:0000256" key="2">
    <source>
        <dbReference type="ARBA" id="ARBA00006574"/>
    </source>
</evidence>
<name>A0A7J6XCD4_THATH</name>
<dbReference type="Proteomes" id="UP000554482">
    <property type="component" value="Unassembled WGS sequence"/>
</dbReference>
<dbReference type="OrthoDB" id="1388414at2759"/>
<evidence type="ECO:0000256" key="5">
    <source>
        <dbReference type="ARBA" id="ARBA00022989"/>
    </source>
</evidence>
<keyword evidence="5 8" id="KW-1133">Transmembrane helix</keyword>
<dbReference type="EMBL" id="JABWDY010001422">
    <property type="protein sequence ID" value="KAF5207441.1"/>
    <property type="molecule type" value="Genomic_DNA"/>
</dbReference>
<organism evidence="11 12">
    <name type="scientific">Thalictrum thalictroides</name>
    <name type="common">Rue-anemone</name>
    <name type="synonym">Anemone thalictroides</name>
    <dbReference type="NCBI Taxonomy" id="46969"/>
    <lineage>
        <taxon>Eukaryota</taxon>
        <taxon>Viridiplantae</taxon>
        <taxon>Streptophyta</taxon>
        <taxon>Embryophyta</taxon>
        <taxon>Tracheophyta</taxon>
        <taxon>Spermatophyta</taxon>
        <taxon>Magnoliopsida</taxon>
        <taxon>Ranunculales</taxon>
        <taxon>Ranunculaceae</taxon>
        <taxon>Thalictroideae</taxon>
        <taxon>Thalictrum</taxon>
    </lineage>
</organism>
<evidence type="ECO:0000256" key="1">
    <source>
        <dbReference type="ARBA" id="ARBA00004141"/>
    </source>
</evidence>
<evidence type="ECO:0000256" key="4">
    <source>
        <dbReference type="ARBA" id="ARBA00022821"/>
    </source>
</evidence>
<comment type="domain">
    <text evidence="8">The C-terminus contains a calmodulin-binding domain, which binds calmodulin in a calcium-dependent fashion.</text>
</comment>
<feature type="transmembrane region" description="Helical" evidence="10">
    <location>
        <begin position="16"/>
        <end position="33"/>
    </location>
</feature>
<comment type="similarity">
    <text evidence="2 8">Belongs to the MLO family.</text>
</comment>
<evidence type="ECO:0000256" key="3">
    <source>
        <dbReference type="ARBA" id="ARBA00022692"/>
    </source>
</evidence>
<evidence type="ECO:0000313" key="11">
    <source>
        <dbReference type="EMBL" id="KAF5207441.1"/>
    </source>
</evidence>
<evidence type="ECO:0000256" key="7">
    <source>
        <dbReference type="ARBA" id="ARBA00023265"/>
    </source>
</evidence>
<evidence type="ECO:0000256" key="10">
    <source>
        <dbReference type="SAM" id="Phobius"/>
    </source>
</evidence>
<evidence type="ECO:0000256" key="9">
    <source>
        <dbReference type="SAM" id="MobiDB-lite"/>
    </source>
</evidence>
<evidence type="ECO:0000256" key="8">
    <source>
        <dbReference type="RuleBase" id="RU280816"/>
    </source>
</evidence>
<proteinExistence type="inferred from homology"/>
<keyword evidence="4 8" id="KW-0611">Plant defense</keyword>
<dbReference type="PANTHER" id="PTHR31942:SF77">
    <property type="entry name" value="MLO-LIKE PROTEIN 14"/>
    <property type="match status" value="1"/>
</dbReference>
<feature type="region of interest" description="Disordered" evidence="9">
    <location>
        <begin position="446"/>
        <end position="466"/>
    </location>
</feature>
<dbReference type="InterPro" id="IPR004326">
    <property type="entry name" value="Mlo"/>
</dbReference>
<reference evidence="11 12" key="1">
    <citation type="submission" date="2020-06" db="EMBL/GenBank/DDBJ databases">
        <title>Transcriptomic and genomic resources for Thalictrum thalictroides and T. hernandezii: Facilitating candidate gene discovery in an emerging model plant lineage.</title>
        <authorList>
            <person name="Arias T."/>
            <person name="Riano-Pachon D.M."/>
            <person name="Di Stilio V.S."/>
        </authorList>
    </citation>
    <scope>NUCLEOTIDE SEQUENCE [LARGE SCALE GENOMIC DNA]</scope>
    <source>
        <strain evidence="12">cv. WT478/WT964</strain>
        <tissue evidence="11">Leaves</tissue>
    </source>
</reference>